<name>A0A8J4LP02_9CHLO</name>
<accession>A0A8J4LP02</accession>
<evidence type="ECO:0000313" key="1">
    <source>
        <dbReference type="EMBL" id="GIM05170.1"/>
    </source>
</evidence>
<reference evidence="1" key="1">
    <citation type="journal article" date="2021" name="Proc. Natl. Acad. Sci. U.S.A.">
        <title>Three genomes in the algal genus Volvox reveal the fate of a haploid sex-determining region after a transition to homothallism.</title>
        <authorList>
            <person name="Yamamoto K."/>
            <person name="Hamaji T."/>
            <person name="Kawai-Toyooka H."/>
            <person name="Matsuzaki R."/>
            <person name="Takahashi F."/>
            <person name="Nishimura Y."/>
            <person name="Kawachi M."/>
            <person name="Noguchi H."/>
            <person name="Minakuchi Y."/>
            <person name="Umen J.G."/>
            <person name="Toyoda A."/>
            <person name="Nozaki H."/>
        </authorList>
    </citation>
    <scope>NUCLEOTIDE SEQUENCE</scope>
    <source>
        <strain evidence="1">NIES-3785</strain>
    </source>
</reference>
<sequence length="111" mass="11424">MVWPTITRPHSPTCIALAAETMRTLAAQRARATLARVDGSVAGSSAAVDTASSEDTEISLRGVKALRVTCSSGDPHGMARNGRNAQAGCRGQTTARWAIRVKCRGGTGGGS</sequence>
<dbReference type="EMBL" id="BNCQ01000018">
    <property type="protein sequence ID" value="GIM05170.1"/>
    <property type="molecule type" value="Genomic_DNA"/>
</dbReference>
<evidence type="ECO:0000313" key="2">
    <source>
        <dbReference type="Proteomes" id="UP000722791"/>
    </source>
</evidence>
<comment type="caution">
    <text evidence="1">The sequence shown here is derived from an EMBL/GenBank/DDBJ whole genome shotgun (WGS) entry which is preliminary data.</text>
</comment>
<dbReference type="AlphaFoldDB" id="A0A8J4LP02"/>
<dbReference type="Proteomes" id="UP000722791">
    <property type="component" value="Unassembled WGS sequence"/>
</dbReference>
<organism evidence="1 2">
    <name type="scientific">Volvox reticuliferus</name>
    <dbReference type="NCBI Taxonomy" id="1737510"/>
    <lineage>
        <taxon>Eukaryota</taxon>
        <taxon>Viridiplantae</taxon>
        <taxon>Chlorophyta</taxon>
        <taxon>core chlorophytes</taxon>
        <taxon>Chlorophyceae</taxon>
        <taxon>CS clade</taxon>
        <taxon>Chlamydomonadales</taxon>
        <taxon>Volvocaceae</taxon>
        <taxon>Volvox</taxon>
    </lineage>
</organism>
<protein>
    <submittedName>
        <fullName evidence="1">Uncharacterized protein</fullName>
    </submittedName>
</protein>
<proteinExistence type="predicted"/>
<gene>
    <name evidence="1" type="ORF">Vretimale_9618</name>
</gene>